<dbReference type="RefSeq" id="WP_002960076.1">
    <property type="nucleotide sequence ID" value="NZ_CP029490.1"/>
</dbReference>
<name>A0ABM6W6K8_9STRE</name>
<evidence type="ECO:0000256" key="1">
    <source>
        <dbReference type="SAM" id="Phobius"/>
    </source>
</evidence>
<feature type="transmembrane region" description="Helical" evidence="1">
    <location>
        <begin position="16"/>
        <end position="38"/>
    </location>
</feature>
<keyword evidence="3" id="KW-1185">Reference proteome</keyword>
<proteinExistence type="predicted"/>
<sequence>MKKLFLAEAYKYRRTFIIWLHILLPAFMGIAFATYGLLAPTYSWQAVTKAYFEVLGIGFPLIISIICQKSIELDKEAGNFQALLTSKKRLPLYMQKLLFLIALEILAVVIAIVSFSLLYGGLVNHLTFYLVLLFAYLLSTIFLYCLHIDLAFIFGNGLTIIVGIFESLIAALFLTGLGDFVWKFVPCSWSSRLIGLIMAHLGIIKSVGPVIERELLNWILLLFIMTILIVVASLIWFNHWEGRSGND</sequence>
<keyword evidence="1" id="KW-0472">Membrane</keyword>
<keyword evidence="1" id="KW-1133">Transmembrane helix</keyword>
<reference evidence="2 3" key="1">
    <citation type="submission" date="2018-05" db="EMBL/GenBank/DDBJ databases">
        <title>Complete genome sequences of Streptococcus sobrinus.</title>
        <authorList>
            <person name="Sales M."/>
            <person name="Jensen P.A."/>
        </authorList>
    </citation>
    <scope>NUCLEOTIDE SEQUENCE [LARGE SCALE GENOMIC DNA]</scope>
    <source>
        <strain evidence="2 3">SL1</strain>
    </source>
</reference>
<dbReference type="Proteomes" id="UP000245369">
    <property type="component" value="Chromosome"/>
</dbReference>
<feature type="transmembrane region" description="Helical" evidence="1">
    <location>
        <begin position="215"/>
        <end position="237"/>
    </location>
</feature>
<dbReference type="NCBIfam" id="TIGR03733">
    <property type="entry name" value="lanti_perm_MutG"/>
    <property type="match status" value="1"/>
</dbReference>
<keyword evidence="1" id="KW-0812">Transmembrane</keyword>
<dbReference type="GeneID" id="93924214"/>
<protein>
    <submittedName>
        <fullName evidence="2">Lantibiotic immunity ABC transporter MutG family permease subunit</fullName>
    </submittedName>
</protein>
<feature type="transmembrane region" description="Helical" evidence="1">
    <location>
        <begin position="50"/>
        <end position="67"/>
    </location>
</feature>
<feature type="transmembrane region" description="Helical" evidence="1">
    <location>
        <begin position="180"/>
        <end position="203"/>
    </location>
</feature>
<dbReference type="CDD" id="cd21808">
    <property type="entry name" value="ABC-2_lan_permease_MutG"/>
    <property type="match status" value="1"/>
</dbReference>
<feature type="transmembrane region" description="Helical" evidence="1">
    <location>
        <begin position="97"/>
        <end position="120"/>
    </location>
</feature>
<organism evidence="2 3">
    <name type="scientific">Streptococcus sobrinus</name>
    <dbReference type="NCBI Taxonomy" id="1310"/>
    <lineage>
        <taxon>Bacteria</taxon>
        <taxon>Bacillati</taxon>
        <taxon>Bacillota</taxon>
        <taxon>Bacilli</taxon>
        <taxon>Lactobacillales</taxon>
        <taxon>Streptococcaceae</taxon>
        <taxon>Streptococcus</taxon>
    </lineage>
</organism>
<dbReference type="InterPro" id="IPR022294">
    <property type="entry name" value="ABC-transptr_permeasesu"/>
</dbReference>
<feature type="transmembrane region" description="Helical" evidence="1">
    <location>
        <begin position="126"/>
        <end position="146"/>
    </location>
</feature>
<gene>
    <name evidence="2" type="ORF">DK182_06785</name>
</gene>
<accession>A0ABM6W6K8</accession>
<evidence type="ECO:0000313" key="3">
    <source>
        <dbReference type="Proteomes" id="UP000245369"/>
    </source>
</evidence>
<dbReference type="EMBL" id="CP029490">
    <property type="protein sequence ID" value="AWN21068.1"/>
    <property type="molecule type" value="Genomic_DNA"/>
</dbReference>
<evidence type="ECO:0000313" key="2">
    <source>
        <dbReference type="EMBL" id="AWN21068.1"/>
    </source>
</evidence>
<feature type="transmembrane region" description="Helical" evidence="1">
    <location>
        <begin position="153"/>
        <end position="174"/>
    </location>
</feature>